<reference evidence="2 3" key="1">
    <citation type="submission" date="2012-07" db="EMBL/GenBank/DDBJ databases">
        <authorList>
            <person name="Durkin A.S."/>
            <person name="McCorrison J."/>
            <person name="Torralba M."/>
            <person name="Gillis M."/>
            <person name="Methe B."/>
            <person name="Sutton G."/>
            <person name="Nelson K.E."/>
        </authorList>
    </citation>
    <scope>NUCLEOTIDE SEQUENCE [LARGE SCALE GENOMIC DNA]</scope>
    <source>
        <strain evidence="2 3">OBRC8</strain>
    </source>
</reference>
<feature type="region of interest" description="Disordered" evidence="1">
    <location>
        <begin position="41"/>
        <end position="60"/>
    </location>
</feature>
<evidence type="ECO:0000313" key="3">
    <source>
        <dbReference type="Proteomes" id="UP000005244"/>
    </source>
</evidence>
<dbReference type="Proteomes" id="UP000005244">
    <property type="component" value="Unassembled WGS sequence"/>
</dbReference>
<comment type="caution">
    <text evidence="2">The sequence shown here is derived from an EMBL/GenBank/DDBJ whole genome shotgun (WGS) entry which is preliminary data.</text>
</comment>
<name>J6HCY3_9FIRM</name>
<gene>
    <name evidence="2" type="ORF">HMPREF1143_0479</name>
</gene>
<keyword evidence="3" id="KW-1185">Reference proteome</keyword>
<feature type="compositionally biased region" description="Basic and acidic residues" evidence="1">
    <location>
        <begin position="51"/>
        <end position="60"/>
    </location>
</feature>
<dbReference type="RefSeq" id="WP_009530854.1">
    <property type="nucleotide sequence ID" value="NZ_ALNK01000017.1"/>
</dbReference>
<organism evidence="2 3">
    <name type="scientific">Peptoanaerobacter stomatis</name>
    <dbReference type="NCBI Taxonomy" id="796937"/>
    <lineage>
        <taxon>Bacteria</taxon>
        <taxon>Bacillati</taxon>
        <taxon>Bacillota</taxon>
        <taxon>Clostridia</taxon>
        <taxon>Peptostreptococcales</taxon>
        <taxon>Filifactoraceae</taxon>
        <taxon>Peptoanaerobacter</taxon>
    </lineage>
</organism>
<protein>
    <submittedName>
        <fullName evidence="2">Uncharacterized protein</fullName>
    </submittedName>
</protein>
<accession>J6HCY3</accession>
<evidence type="ECO:0000313" key="2">
    <source>
        <dbReference type="EMBL" id="EJU22960.1"/>
    </source>
</evidence>
<dbReference type="EMBL" id="ALNK01000017">
    <property type="protein sequence ID" value="EJU22960.1"/>
    <property type="molecule type" value="Genomic_DNA"/>
</dbReference>
<dbReference type="AlphaFoldDB" id="J6HCY3"/>
<evidence type="ECO:0000256" key="1">
    <source>
        <dbReference type="SAM" id="MobiDB-lite"/>
    </source>
</evidence>
<sequence length="60" mass="6818">MYEFLAYRVITGHLTCIPEKATKTKRLVPERLRPPVLDILAESGFDGDGQPLEKETEKSE</sequence>
<proteinExistence type="predicted"/>